<evidence type="ECO:0000313" key="4">
    <source>
        <dbReference type="Proteomes" id="UP000315389"/>
    </source>
</evidence>
<organism evidence="3 4">
    <name type="scientific">Rarobacter faecitabidus</name>
    <dbReference type="NCBI Taxonomy" id="13243"/>
    <lineage>
        <taxon>Bacteria</taxon>
        <taxon>Bacillati</taxon>
        <taxon>Actinomycetota</taxon>
        <taxon>Actinomycetes</taxon>
        <taxon>Micrococcales</taxon>
        <taxon>Rarobacteraceae</taxon>
        <taxon>Rarobacter</taxon>
    </lineage>
</organism>
<dbReference type="EMBL" id="VFOS01000001">
    <property type="protein sequence ID" value="TQL64362.1"/>
    <property type="molecule type" value="Genomic_DNA"/>
</dbReference>
<keyword evidence="4" id="KW-1185">Reference proteome</keyword>
<evidence type="ECO:0000259" key="2">
    <source>
        <dbReference type="Pfam" id="PF04073"/>
    </source>
</evidence>
<feature type="region of interest" description="Disordered" evidence="1">
    <location>
        <begin position="1"/>
        <end position="25"/>
    </location>
</feature>
<evidence type="ECO:0000313" key="3">
    <source>
        <dbReference type="EMBL" id="TQL64362.1"/>
    </source>
</evidence>
<sequence>MTSSNPASTRAGIVRPTEPPPGSGLTWERAVDHPELLAEPTRAFLDGWQQRTPQIADLVLVAHINPLVSDTAAMSDAYRIDMHVSVNCVLVSGRREGIERTAAIAVRASTRADINGAVRRLLSVRKASFVPVDRAVTESRMEYGGITPIGLGPQWPLLLEHEVATDEAWIVIGSGVRKSKLALPGTALTDLPDAHAIAGLALK</sequence>
<dbReference type="AlphaFoldDB" id="A0A542ZVI7"/>
<dbReference type="Proteomes" id="UP000315389">
    <property type="component" value="Unassembled WGS sequence"/>
</dbReference>
<proteinExistence type="predicted"/>
<feature type="domain" description="YbaK/aminoacyl-tRNA synthetase-associated" evidence="2">
    <location>
        <begin position="67"/>
        <end position="190"/>
    </location>
</feature>
<evidence type="ECO:0000256" key="1">
    <source>
        <dbReference type="SAM" id="MobiDB-lite"/>
    </source>
</evidence>
<dbReference type="SUPFAM" id="SSF55826">
    <property type="entry name" value="YbaK/ProRS associated domain"/>
    <property type="match status" value="1"/>
</dbReference>
<reference evidence="3 4" key="1">
    <citation type="submission" date="2019-06" db="EMBL/GenBank/DDBJ databases">
        <title>Sequencing the genomes of 1000 actinobacteria strains.</title>
        <authorList>
            <person name="Klenk H.-P."/>
        </authorList>
    </citation>
    <scope>NUCLEOTIDE SEQUENCE [LARGE SCALE GENOMIC DNA]</scope>
    <source>
        <strain evidence="3 4">DSM 4813</strain>
    </source>
</reference>
<dbReference type="InterPro" id="IPR036754">
    <property type="entry name" value="YbaK/aa-tRNA-synt-asso_dom_sf"/>
</dbReference>
<comment type="caution">
    <text evidence="3">The sequence shown here is derived from an EMBL/GenBank/DDBJ whole genome shotgun (WGS) entry which is preliminary data.</text>
</comment>
<accession>A0A542ZVI7</accession>
<dbReference type="OrthoDB" id="9796920at2"/>
<gene>
    <name evidence="3" type="ORF">FB461_0864</name>
</gene>
<protein>
    <submittedName>
        <fullName evidence="3">Prolyl-tRNA editing enzyme YbaK/EbsC (Cys-tRNA(Pro) deacylase)</fullName>
    </submittedName>
</protein>
<dbReference type="GO" id="GO:0002161">
    <property type="term" value="F:aminoacyl-tRNA deacylase activity"/>
    <property type="evidence" value="ECO:0007669"/>
    <property type="project" value="InterPro"/>
</dbReference>
<dbReference type="Pfam" id="PF04073">
    <property type="entry name" value="tRNA_edit"/>
    <property type="match status" value="1"/>
</dbReference>
<dbReference type="RefSeq" id="WP_142119251.1">
    <property type="nucleotide sequence ID" value="NZ_BAAASV010000003.1"/>
</dbReference>
<name>A0A542ZVI7_RARFA</name>
<dbReference type="Gene3D" id="3.90.960.10">
    <property type="entry name" value="YbaK/aminoacyl-tRNA synthetase-associated domain"/>
    <property type="match status" value="1"/>
</dbReference>
<dbReference type="InterPro" id="IPR007214">
    <property type="entry name" value="YbaK/aa-tRNA-synth-assoc-dom"/>
</dbReference>